<gene>
    <name evidence="1" type="ORF">Pint_25638</name>
</gene>
<name>A0ACC0YFD4_9ROSI</name>
<evidence type="ECO:0000313" key="1">
    <source>
        <dbReference type="EMBL" id="KAJ0034999.1"/>
    </source>
</evidence>
<comment type="caution">
    <text evidence="1">The sequence shown here is derived from an EMBL/GenBank/DDBJ whole genome shotgun (WGS) entry which is preliminary data.</text>
</comment>
<dbReference type="Proteomes" id="UP001163603">
    <property type="component" value="Chromosome 7"/>
</dbReference>
<organism evidence="1 2">
    <name type="scientific">Pistacia integerrima</name>
    <dbReference type="NCBI Taxonomy" id="434235"/>
    <lineage>
        <taxon>Eukaryota</taxon>
        <taxon>Viridiplantae</taxon>
        <taxon>Streptophyta</taxon>
        <taxon>Embryophyta</taxon>
        <taxon>Tracheophyta</taxon>
        <taxon>Spermatophyta</taxon>
        <taxon>Magnoliopsida</taxon>
        <taxon>eudicotyledons</taxon>
        <taxon>Gunneridae</taxon>
        <taxon>Pentapetalae</taxon>
        <taxon>rosids</taxon>
        <taxon>malvids</taxon>
        <taxon>Sapindales</taxon>
        <taxon>Anacardiaceae</taxon>
        <taxon>Pistacia</taxon>
    </lineage>
</organism>
<evidence type="ECO:0000313" key="2">
    <source>
        <dbReference type="Proteomes" id="UP001163603"/>
    </source>
</evidence>
<accession>A0ACC0YFD4</accession>
<reference evidence="2" key="1">
    <citation type="journal article" date="2023" name="G3 (Bethesda)">
        <title>Genome assembly and association tests identify interacting loci associated with vigor, precocity, and sex in interspecific pistachio rootstocks.</title>
        <authorList>
            <person name="Palmer W."/>
            <person name="Jacygrad E."/>
            <person name="Sagayaradj S."/>
            <person name="Cavanaugh K."/>
            <person name="Han R."/>
            <person name="Bertier L."/>
            <person name="Beede B."/>
            <person name="Kafkas S."/>
            <person name="Golino D."/>
            <person name="Preece J."/>
            <person name="Michelmore R."/>
        </authorList>
    </citation>
    <scope>NUCLEOTIDE SEQUENCE [LARGE SCALE GENOMIC DNA]</scope>
</reference>
<protein>
    <submittedName>
        <fullName evidence="1">Uncharacterized protein</fullName>
    </submittedName>
</protein>
<sequence length="173" mass="19456">MLWTPPALPSAWNPSQKGVQHSAMELRPQLQLLAHTLYGCRSSYFNFILHAVWAWATSEKTRNPQNVDLPPVLPKRKKKPFPIPIEKMTQAARKDKKLAEKAIEKPLKPLENGILILQLVPVAYEVLDAWKSLNKGLAQLLHVIPVYGCRVVTTFRSTMVQPAKCTIKVIGSS</sequence>
<keyword evidence="2" id="KW-1185">Reference proteome</keyword>
<dbReference type="EMBL" id="CM047742">
    <property type="protein sequence ID" value="KAJ0034999.1"/>
    <property type="molecule type" value="Genomic_DNA"/>
</dbReference>
<proteinExistence type="predicted"/>